<gene>
    <name evidence="4" type="ORF">CHUV0807_1740</name>
</gene>
<evidence type="ECO:0000256" key="2">
    <source>
        <dbReference type="SAM" id="MobiDB-lite"/>
    </source>
</evidence>
<dbReference type="RefSeq" id="WP_079541243.1">
    <property type="nucleotide sequence ID" value="NZ_CP171111.1"/>
</dbReference>
<evidence type="ECO:0000256" key="1">
    <source>
        <dbReference type="ARBA" id="ARBA00004167"/>
    </source>
</evidence>
<evidence type="ECO:0000313" key="5">
    <source>
        <dbReference type="Proteomes" id="UP000190837"/>
    </source>
</evidence>
<accession>A0A1C3HPC5</accession>
<evidence type="ECO:0000313" key="4">
    <source>
        <dbReference type="EMBL" id="SAZ04353.1"/>
    </source>
</evidence>
<organism evidence="4 5">
    <name type="scientific">Cardiobacterium hominis</name>
    <dbReference type="NCBI Taxonomy" id="2718"/>
    <lineage>
        <taxon>Bacteria</taxon>
        <taxon>Pseudomonadati</taxon>
        <taxon>Pseudomonadota</taxon>
        <taxon>Gammaproteobacteria</taxon>
        <taxon>Cardiobacteriales</taxon>
        <taxon>Cardiobacteriaceae</taxon>
        <taxon>Cardiobacterium</taxon>
    </lineage>
</organism>
<dbReference type="AlphaFoldDB" id="A0A1C3HPC5"/>
<dbReference type="SUPFAM" id="SSF117892">
    <property type="entry name" value="Band 7/SPFH domain"/>
    <property type="match status" value="1"/>
</dbReference>
<feature type="compositionally biased region" description="Low complexity" evidence="2">
    <location>
        <begin position="221"/>
        <end position="230"/>
    </location>
</feature>
<dbReference type="InterPro" id="IPR001107">
    <property type="entry name" value="Band_7"/>
</dbReference>
<protein>
    <submittedName>
        <fullName evidence="4">NrtR-regulated hypothetical OrfX</fullName>
    </submittedName>
</protein>
<feature type="region of interest" description="Disordered" evidence="2">
    <location>
        <begin position="205"/>
        <end position="234"/>
    </location>
</feature>
<sequence length="339" mass="37449">MLGLRHIKAPPTLWLLHYRSGRLVRQGAGISFFYFAPSAVLAAVPVNVQEADFVFSALSSDFQEISVQGSVHFRIDRPEECAQHLDFALDERGRSNPETLEQLRNRLAGAVQVVAAEALQRLPLLQALQQAQPLAAAIQQQLQADGEVQKLGLEILTVQLVSLRPTPDMGRALEASAREAQLQAADEAIHQRRLATVASERAIRESELDTEAAVQEKERQLQQQRQQMAAEEQESTNRLRAQQLQADRQLEAERQELVQLQTANSRTRAEAEAYRLEALLRPLAGLDSRLVQALVAGNMSSEQLIAQAFGGLAEQAQQIGSLNISPELLASLTQAPKRK</sequence>
<comment type="subcellular location">
    <subcellularLocation>
        <location evidence="1">Membrane</location>
        <topology evidence="1">Single-pass membrane protein</topology>
    </subcellularLocation>
</comment>
<dbReference type="InterPro" id="IPR036013">
    <property type="entry name" value="Band_7/SPFH_dom_sf"/>
</dbReference>
<dbReference type="GO" id="GO:0016020">
    <property type="term" value="C:membrane"/>
    <property type="evidence" value="ECO:0007669"/>
    <property type="project" value="UniProtKB-SubCell"/>
</dbReference>
<reference evidence="5" key="1">
    <citation type="submission" date="2016-04" db="EMBL/GenBank/DDBJ databases">
        <authorList>
            <person name="Tagini F."/>
        </authorList>
    </citation>
    <scope>NUCLEOTIDE SEQUENCE [LARGE SCALE GENOMIC DNA]</scope>
    <source>
        <strain evidence="5">CHUV0807</strain>
    </source>
</reference>
<proteinExistence type="predicted"/>
<dbReference type="Proteomes" id="UP000190837">
    <property type="component" value="Unassembled WGS sequence"/>
</dbReference>
<feature type="domain" description="Band 7" evidence="3">
    <location>
        <begin position="9"/>
        <end position="189"/>
    </location>
</feature>
<dbReference type="Gene3D" id="3.30.479.30">
    <property type="entry name" value="Band 7 domain"/>
    <property type="match status" value="1"/>
</dbReference>
<evidence type="ECO:0000259" key="3">
    <source>
        <dbReference type="Pfam" id="PF01145"/>
    </source>
</evidence>
<dbReference type="EMBL" id="FKLO01000060">
    <property type="protein sequence ID" value="SAZ04353.1"/>
    <property type="molecule type" value="Genomic_DNA"/>
</dbReference>
<dbReference type="Pfam" id="PF01145">
    <property type="entry name" value="Band_7"/>
    <property type="match status" value="1"/>
</dbReference>
<name>A0A1C3HPC5_9GAMM</name>